<dbReference type="PANTHER" id="PTHR30472">
    <property type="entry name" value="FERRIC ENTEROBACTIN TRANSPORT SYSTEM PERMEASE PROTEIN"/>
    <property type="match status" value="1"/>
</dbReference>
<gene>
    <name evidence="9" type="ORF">ACFSDE_07550</name>
</gene>
<evidence type="ECO:0000313" key="10">
    <source>
        <dbReference type="Proteomes" id="UP001597351"/>
    </source>
</evidence>
<dbReference type="EMBL" id="JBHUGD010000003">
    <property type="protein sequence ID" value="MFD1946641.1"/>
    <property type="molecule type" value="Genomic_DNA"/>
</dbReference>
<evidence type="ECO:0000256" key="6">
    <source>
        <dbReference type="ARBA" id="ARBA00022989"/>
    </source>
</evidence>
<sequence>MTAVLVPEDLADRTERVERARRAPVRRERLVVAVLSGVLLLVVAARVLLGDFTVTIPDFVRILAGADIPGATFIVMESKLPRALLGVTVGLCLGVAGAIFQSSLRNPLASPDIIGVSMGASATAVFGIVVLGVGGADLSLLAVAGALAVAAATRWVAGPAGGQRLVLVGVGVAAVLASVIQYLFTRADEWDAHVVLRWLTGSLQQADWPTVRWLALALVVLLPLTAWQARDLRVTELGADTAAGLGVSPRRTDLMLATGVVLVSVAVAAAGPVAFVAFTAGPVARALCGGRTSLVAAGLVGACVVVGADYVADYLLADVNVPVGVVTGAAGAPFLLWLLASGRTGRRAA</sequence>
<comment type="subcellular location">
    <subcellularLocation>
        <location evidence="1">Cell membrane</location>
        <topology evidence="1">Multi-pass membrane protein</topology>
    </subcellularLocation>
</comment>
<evidence type="ECO:0000256" key="1">
    <source>
        <dbReference type="ARBA" id="ARBA00004651"/>
    </source>
</evidence>
<dbReference type="InterPro" id="IPR000522">
    <property type="entry name" value="ABC_transptr_permease_BtuC"/>
</dbReference>
<evidence type="ECO:0000256" key="8">
    <source>
        <dbReference type="SAM" id="Phobius"/>
    </source>
</evidence>
<proteinExistence type="inferred from homology"/>
<keyword evidence="6 8" id="KW-1133">Transmembrane helix</keyword>
<keyword evidence="10" id="KW-1185">Reference proteome</keyword>
<dbReference type="SUPFAM" id="SSF81345">
    <property type="entry name" value="ABC transporter involved in vitamin B12 uptake, BtuC"/>
    <property type="match status" value="1"/>
</dbReference>
<keyword evidence="5 8" id="KW-0812">Transmembrane</keyword>
<organism evidence="9 10">
    <name type="scientific">Nocardioides aestuarii</name>
    <dbReference type="NCBI Taxonomy" id="252231"/>
    <lineage>
        <taxon>Bacteria</taxon>
        <taxon>Bacillati</taxon>
        <taxon>Actinomycetota</taxon>
        <taxon>Actinomycetes</taxon>
        <taxon>Propionibacteriales</taxon>
        <taxon>Nocardioidaceae</taxon>
        <taxon>Nocardioides</taxon>
    </lineage>
</organism>
<evidence type="ECO:0000256" key="3">
    <source>
        <dbReference type="ARBA" id="ARBA00022448"/>
    </source>
</evidence>
<dbReference type="RefSeq" id="WP_343916982.1">
    <property type="nucleotide sequence ID" value="NZ_BAAAJT010000002.1"/>
</dbReference>
<dbReference type="Pfam" id="PF01032">
    <property type="entry name" value="FecCD"/>
    <property type="match status" value="1"/>
</dbReference>
<dbReference type="InterPro" id="IPR037294">
    <property type="entry name" value="ABC_BtuC-like"/>
</dbReference>
<name>A0ABW4TL58_9ACTN</name>
<evidence type="ECO:0000256" key="5">
    <source>
        <dbReference type="ARBA" id="ARBA00022692"/>
    </source>
</evidence>
<feature type="transmembrane region" description="Helical" evidence="8">
    <location>
        <begin position="113"/>
        <end position="132"/>
    </location>
</feature>
<keyword evidence="3" id="KW-0813">Transport</keyword>
<evidence type="ECO:0000256" key="7">
    <source>
        <dbReference type="ARBA" id="ARBA00023136"/>
    </source>
</evidence>
<evidence type="ECO:0000256" key="2">
    <source>
        <dbReference type="ARBA" id="ARBA00007935"/>
    </source>
</evidence>
<keyword evidence="4" id="KW-1003">Cell membrane</keyword>
<comment type="caution">
    <text evidence="9">The sequence shown here is derived from an EMBL/GenBank/DDBJ whole genome shotgun (WGS) entry which is preliminary data.</text>
</comment>
<dbReference type="Gene3D" id="1.10.3470.10">
    <property type="entry name" value="ABC transporter involved in vitamin B12 uptake, BtuC"/>
    <property type="match status" value="1"/>
</dbReference>
<reference evidence="10" key="1">
    <citation type="journal article" date="2019" name="Int. J. Syst. Evol. Microbiol.">
        <title>The Global Catalogue of Microorganisms (GCM) 10K type strain sequencing project: providing services to taxonomists for standard genome sequencing and annotation.</title>
        <authorList>
            <consortium name="The Broad Institute Genomics Platform"/>
            <consortium name="The Broad Institute Genome Sequencing Center for Infectious Disease"/>
            <person name="Wu L."/>
            <person name="Ma J."/>
        </authorList>
    </citation>
    <scope>NUCLEOTIDE SEQUENCE [LARGE SCALE GENOMIC DNA]</scope>
    <source>
        <strain evidence="10">CGMCC 1.12477</strain>
    </source>
</reference>
<feature type="transmembrane region" description="Helical" evidence="8">
    <location>
        <begin position="292"/>
        <end position="311"/>
    </location>
</feature>
<keyword evidence="7 8" id="KW-0472">Membrane</keyword>
<accession>A0ABW4TL58</accession>
<feature type="transmembrane region" description="Helical" evidence="8">
    <location>
        <begin position="138"/>
        <end position="157"/>
    </location>
</feature>
<feature type="transmembrane region" description="Helical" evidence="8">
    <location>
        <begin position="254"/>
        <end position="280"/>
    </location>
</feature>
<evidence type="ECO:0000256" key="4">
    <source>
        <dbReference type="ARBA" id="ARBA00022475"/>
    </source>
</evidence>
<feature type="transmembrane region" description="Helical" evidence="8">
    <location>
        <begin position="323"/>
        <end position="340"/>
    </location>
</feature>
<protein>
    <submittedName>
        <fullName evidence="9">FecCD family ABC transporter permease</fullName>
    </submittedName>
</protein>
<feature type="transmembrane region" description="Helical" evidence="8">
    <location>
        <begin position="83"/>
        <end position="101"/>
    </location>
</feature>
<comment type="similarity">
    <text evidence="2">Belongs to the binding-protein-dependent transport system permease family. FecCD subfamily.</text>
</comment>
<dbReference type="PANTHER" id="PTHR30472:SF24">
    <property type="entry name" value="FERRIC ENTEROBACTIN TRANSPORT SYSTEM PERMEASE PROTEIN FEPG"/>
    <property type="match status" value="1"/>
</dbReference>
<feature type="transmembrane region" description="Helical" evidence="8">
    <location>
        <begin position="164"/>
        <end position="184"/>
    </location>
</feature>
<feature type="transmembrane region" description="Helical" evidence="8">
    <location>
        <begin position="30"/>
        <end position="49"/>
    </location>
</feature>
<evidence type="ECO:0000313" key="9">
    <source>
        <dbReference type="EMBL" id="MFD1946641.1"/>
    </source>
</evidence>
<dbReference type="Proteomes" id="UP001597351">
    <property type="component" value="Unassembled WGS sequence"/>
</dbReference>